<reference evidence="3" key="3">
    <citation type="submission" date="2015-04" db="UniProtKB">
        <authorList>
            <consortium name="EnsemblPlants"/>
        </authorList>
    </citation>
    <scope>IDENTIFICATION</scope>
    <source>
        <strain evidence="3">cv. Jemalong A17</strain>
    </source>
</reference>
<keyword evidence="1" id="KW-1133">Transmembrane helix</keyword>
<dbReference type="AlphaFoldDB" id="A0A072VFP1"/>
<evidence type="ECO:0000256" key="1">
    <source>
        <dbReference type="SAM" id="Phobius"/>
    </source>
</evidence>
<sequence>MVRSSFNHSWLPLSKSQPFGNVFSLVSDDSLSFNENPIDLPSLTSRNATVARTKQGKHIRKTEVRVIGFFSLMIFPGCRFFSGWCSFVGFSPLT</sequence>
<dbReference type="Proteomes" id="UP000002051">
    <property type="component" value="Unassembled WGS sequence"/>
</dbReference>
<dbReference type="EnsemblPlants" id="KEH40386">
    <property type="protein sequence ID" value="KEH40386"/>
    <property type="gene ID" value="MTR_1g028160"/>
</dbReference>
<keyword evidence="1" id="KW-0472">Membrane</keyword>
<dbReference type="EMBL" id="CM001217">
    <property type="protein sequence ID" value="KEH40386.1"/>
    <property type="molecule type" value="Genomic_DNA"/>
</dbReference>
<reference evidence="2 4" key="2">
    <citation type="journal article" date="2014" name="BMC Genomics">
        <title>An improved genome release (version Mt4.0) for the model legume Medicago truncatula.</title>
        <authorList>
            <person name="Tang H."/>
            <person name="Krishnakumar V."/>
            <person name="Bidwell S."/>
            <person name="Rosen B."/>
            <person name="Chan A."/>
            <person name="Zhou S."/>
            <person name="Gentzbittel L."/>
            <person name="Childs K.L."/>
            <person name="Yandell M."/>
            <person name="Gundlach H."/>
            <person name="Mayer K.F."/>
            <person name="Schwartz D.C."/>
            <person name="Town C.D."/>
        </authorList>
    </citation>
    <scope>GENOME REANNOTATION</scope>
    <source>
        <strain evidence="2">A17</strain>
        <strain evidence="3 4">cv. Jemalong A17</strain>
    </source>
</reference>
<evidence type="ECO:0000313" key="2">
    <source>
        <dbReference type="EMBL" id="KEH40386.1"/>
    </source>
</evidence>
<evidence type="ECO:0000313" key="3">
    <source>
        <dbReference type="EnsemblPlants" id="KEH40386"/>
    </source>
</evidence>
<dbReference type="HOGENOM" id="CLU_2389473_0_0_1"/>
<protein>
    <submittedName>
        <fullName evidence="2">Transmembrane protein, putative</fullName>
    </submittedName>
</protein>
<organism evidence="2 4">
    <name type="scientific">Medicago truncatula</name>
    <name type="common">Barrel medic</name>
    <name type="synonym">Medicago tribuloides</name>
    <dbReference type="NCBI Taxonomy" id="3880"/>
    <lineage>
        <taxon>Eukaryota</taxon>
        <taxon>Viridiplantae</taxon>
        <taxon>Streptophyta</taxon>
        <taxon>Embryophyta</taxon>
        <taxon>Tracheophyta</taxon>
        <taxon>Spermatophyta</taxon>
        <taxon>Magnoliopsida</taxon>
        <taxon>eudicotyledons</taxon>
        <taxon>Gunneridae</taxon>
        <taxon>Pentapetalae</taxon>
        <taxon>rosids</taxon>
        <taxon>fabids</taxon>
        <taxon>Fabales</taxon>
        <taxon>Fabaceae</taxon>
        <taxon>Papilionoideae</taxon>
        <taxon>50 kb inversion clade</taxon>
        <taxon>NPAAA clade</taxon>
        <taxon>Hologalegina</taxon>
        <taxon>IRL clade</taxon>
        <taxon>Trifolieae</taxon>
        <taxon>Medicago</taxon>
    </lineage>
</organism>
<reference evidence="2 4" key="1">
    <citation type="journal article" date="2011" name="Nature">
        <title>The Medicago genome provides insight into the evolution of rhizobial symbioses.</title>
        <authorList>
            <person name="Young N.D."/>
            <person name="Debelle F."/>
            <person name="Oldroyd G.E."/>
            <person name="Geurts R."/>
            <person name="Cannon S.B."/>
            <person name="Udvardi M.K."/>
            <person name="Benedito V.A."/>
            <person name="Mayer K.F."/>
            <person name="Gouzy J."/>
            <person name="Schoof H."/>
            <person name="Van de Peer Y."/>
            <person name="Proost S."/>
            <person name="Cook D.R."/>
            <person name="Meyers B.C."/>
            <person name="Spannagl M."/>
            <person name="Cheung F."/>
            <person name="De Mita S."/>
            <person name="Krishnakumar V."/>
            <person name="Gundlach H."/>
            <person name="Zhou S."/>
            <person name="Mudge J."/>
            <person name="Bharti A.K."/>
            <person name="Murray J.D."/>
            <person name="Naoumkina M.A."/>
            <person name="Rosen B."/>
            <person name="Silverstein K.A."/>
            <person name="Tang H."/>
            <person name="Rombauts S."/>
            <person name="Zhao P.X."/>
            <person name="Zhou P."/>
            <person name="Barbe V."/>
            <person name="Bardou P."/>
            <person name="Bechner M."/>
            <person name="Bellec A."/>
            <person name="Berger A."/>
            <person name="Berges H."/>
            <person name="Bidwell S."/>
            <person name="Bisseling T."/>
            <person name="Choisne N."/>
            <person name="Couloux A."/>
            <person name="Denny R."/>
            <person name="Deshpande S."/>
            <person name="Dai X."/>
            <person name="Doyle J.J."/>
            <person name="Dudez A.M."/>
            <person name="Farmer A.D."/>
            <person name="Fouteau S."/>
            <person name="Franken C."/>
            <person name="Gibelin C."/>
            <person name="Gish J."/>
            <person name="Goldstein S."/>
            <person name="Gonzalez A.J."/>
            <person name="Green P.J."/>
            <person name="Hallab A."/>
            <person name="Hartog M."/>
            <person name="Hua A."/>
            <person name="Humphray S.J."/>
            <person name="Jeong D.H."/>
            <person name="Jing Y."/>
            <person name="Jocker A."/>
            <person name="Kenton S.M."/>
            <person name="Kim D.J."/>
            <person name="Klee K."/>
            <person name="Lai H."/>
            <person name="Lang C."/>
            <person name="Lin S."/>
            <person name="Macmil S.L."/>
            <person name="Magdelenat G."/>
            <person name="Matthews L."/>
            <person name="McCorrison J."/>
            <person name="Monaghan E.L."/>
            <person name="Mun J.H."/>
            <person name="Najar F.Z."/>
            <person name="Nicholson C."/>
            <person name="Noirot C."/>
            <person name="O'Bleness M."/>
            <person name="Paule C.R."/>
            <person name="Poulain J."/>
            <person name="Prion F."/>
            <person name="Qin B."/>
            <person name="Qu C."/>
            <person name="Retzel E.F."/>
            <person name="Riddle C."/>
            <person name="Sallet E."/>
            <person name="Samain S."/>
            <person name="Samson N."/>
            <person name="Sanders I."/>
            <person name="Saurat O."/>
            <person name="Scarpelli C."/>
            <person name="Schiex T."/>
            <person name="Segurens B."/>
            <person name="Severin A.J."/>
            <person name="Sherrier D.J."/>
            <person name="Shi R."/>
            <person name="Sims S."/>
            <person name="Singer S.R."/>
            <person name="Sinharoy S."/>
            <person name="Sterck L."/>
            <person name="Viollet A."/>
            <person name="Wang B.B."/>
            <person name="Wang K."/>
            <person name="Wang M."/>
            <person name="Wang X."/>
            <person name="Warfsmann J."/>
            <person name="Weissenbach J."/>
            <person name="White D.D."/>
            <person name="White J.D."/>
            <person name="Wiley G.B."/>
            <person name="Wincker P."/>
            <person name="Xing Y."/>
            <person name="Yang L."/>
            <person name="Yao Z."/>
            <person name="Ying F."/>
            <person name="Zhai J."/>
            <person name="Zhou L."/>
            <person name="Zuber A."/>
            <person name="Denarie J."/>
            <person name="Dixon R.A."/>
            <person name="May G.D."/>
            <person name="Schwartz D.C."/>
            <person name="Rogers J."/>
            <person name="Quetier F."/>
            <person name="Town C.D."/>
            <person name="Roe B.A."/>
        </authorList>
    </citation>
    <scope>NUCLEOTIDE SEQUENCE [LARGE SCALE GENOMIC DNA]</scope>
    <source>
        <strain evidence="2">A17</strain>
        <strain evidence="3 4">cv. Jemalong A17</strain>
    </source>
</reference>
<evidence type="ECO:0000313" key="4">
    <source>
        <dbReference type="Proteomes" id="UP000002051"/>
    </source>
</evidence>
<keyword evidence="1 2" id="KW-0812">Transmembrane</keyword>
<keyword evidence="4" id="KW-1185">Reference proteome</keyword>
<name>A0A072VFP1_MEDTR</name>
<feature type="transmembrane region" description="Helical" evidence="1">
    <location>
        <begin position="66"/>
        <end position="90"/>
    </location>
</feature>
<gene>
    <name evidence="2" type="ordered locus">MTR_1g028160</name>
</gene>
<proteinExistence type="predicted"/>
<accession>A0A072VFP1</accession>